<comment type="caution">
    <text evidence="7">The sequence shown here is derived from an EMBL/GenBank/DDBJ whole genome shotgun (WGS) entry which is preliminary data.</text>
</comment>
<comment type="subcellular location">
    <subcellularLocation>
        <location evidence="1">Membrane</location>
        <topology evidence="1">Multi-pass membrane protein</topology>
    </subcellularLocation>
</comment>
<evidence type="ECO:0000313" key="7">
    <source>
        <dbReference type="EMBL" id="GJM63944.1"/>
    </source>
</evidence>
<dbReference type="Pfam" id="PF01594">
    <property type="entry name" value="AI-2E_transport"/>
    <property type="match status" value="1"/>
</dbReference>
<evidence type="ECO:0000256" key="2">
    <source>
        <dbReference type="ARBA" id="ARBA00009773"/>
    </source>
</evidence>
<reference evidence="7 8" key="1">
    <citation type="submission" date="2021-12" db="EMBL/GenBank/DDBJ databases">
        <title>Genome sequencing of bacteria with rrn-lacking chromosome and rrn-plasmid.</title>
        <authorList>
            <person name="Anda M."/>
            <person name="Iwasaki W."/>
        </authorList>
    </citation>
    <scope>NUCLEOTIDE SEQUENCE [LARGE SCALE GENOMIC DNA]</scope>
    <source>
        <strain evidence="7 8">NBRC 15940</strain>
    </source>
</reference>
<comment type="similarity">
    <text evidence="2">Belongs to the autoinducer-2 exporter (AI-2E) (TC 2.A.86) family.</text>
</comment>
<keyword evidence="3 6" id="KW-0812">Transmembrane</keyword>
<proteinExistence type="inferred from homology"/>
<dbReference type="EMBL" id="BQKE01000003">
    <property type="protein sequence ID" value="GJM63944.1"/>
    <property type="molecule type" value="Genomic_DNA"/>
</dbReference>
<dbReference type="AlphaFoldDB" id="A0AAN4W1C6"/>
<sequence>MEENLRIIRNCLVIITIVLIAVVLSSLSSLFIPLAMALFLGILLQPLMDLFSKWKFPTFLSISLILTMLILLMGSFGAVVVNTGQQFGQERAKYFRQIRDKLDSIVGGIERFPGINELDLSSIFEEISNLISFEKIWNSAEVLLGAVGDFGSSFVMTLLYLMALLGGSIEYQNYLNKLQSSEKEHKHDDGVFAKNFDRLQKSIVTYIKVKSGISLCTGICVGLLSWFFGVDFAVFWGFLAFVLNFIPSIGSIIATIPPILLGLVQIDSTLSLVFFASILIAIQFFFGNVLEPRMQGESLSLNTVTVIFGLVLWGYIWGITGMLLSVPLMVIFKMLISMVPGTSLLVKLMEGGEEGPIVEKIPEDL</sequence>
<gene>
    <name evidence="7" type="primary">tqsA</name>
    <name evidence="7" type="ORF">PEDI_44960</name>
</gene>
<organism evidence="7 8">
    <name type="scientific">Persicobacter diffluens</name>
    <dbReference type="NCBI Taxonomy" id="981"/>
    <lineage>
        <taxon>Bacteria</taxon>
        <taxon>Pseudomonadati</taxon>
        <taxon>Bacteroidota</taxon>
        <taxon>Cytophagia</taxon>
        <taxon>Cytophagales</taxon>
        <taxon>Persicobacteraceae</taxon>
        <taxon>Persicobacter</taxon>
    </lineage>
</organism>
<dbReference type="PANTHER" id="PTHR21716">
    <property type="entry name" value="TRANSMEMBRANE PROTEIN"/>
    <property type="match status" value="1"/>
</dbReference>
<accession>A0AAN4W1C6</accession>
<evidence type="ECO:0000256" key="6">
    <source>
        <dbReference type="SAM" id="Phobius"/>
    </source>
</evidence>
<name>A0AAN4W1C6_9BACT</name>
<feature type="transmembrane region" description="Helical" evidence="6">
    <location>
        <begin position="268"/>
        <end position="286"/>
    </location>
</feature>
<evidence type="ECO:0000313" key="8">
    <source>
        <dbReference type="Proteomes" id="UP001310022"/>
    </source>
</evidence>
<evidence type="ECO:0000256" key="5">
    <source>
        <dbReference type="ARBA" id="ARBA00023136"/>
    </source>
</evidence>
<keyword evidence="5 6" id="KW-0472">Membrane</keyword>
<dbReference type="Proteomes" id="UP001310022">
    <property type="component" value="Unassembled WGS sequence"/>
</dbReference>
<evidence type="ECO:0000256" key="4">
    <source>
        <dbReference type="ARBA" id="ARBA00022989"/>
    </source>
</evidence>
<feature type="transmembrane region" description="Helical" evidence="6">
    <location>
        <begin position="306"/>
        <end position="332"/>
    </location>
</feature>
<feature type="transmembrane region" description="Helical" evidence="6">
    <location>
        <begin position="209"/>
        <end position="228"/>
    </location>
</feature>
<dbReference type="GO" id="GO:0055085">
    <property type="term" value="P:transmembrane transport"/>
    <property type="evidence" value="ECO:0007669"/>
    <property type="project" value="TreeGrafter"/>
</dbReference>
<feature type="transmembrane region" description="Helical" evidence="6">
    <location>
        <begin position="142"/>
        <end position="165"/>
    </location>
</feature>
<feature type="transmembrane region" description="Helical" evidence="6">
    <location>
        <begin position="7"/>
        <end position="24"/>
    </location>
</feature>
<protein>
    <submittedName>
        <fullName evidence="7">Pheromone autoinducer 2 transporter</fullName>
    </submittedName>
</protein>
<feature type="transmembrane region" description="Helical" evidence="6">
    <location>
        <begin position="234"/>
        <end position="256"/>
    </location>
</feature>
<feature type="transmembrane region" description="Helical" evidence="6">
    <location>
        <begin position="59"/>
        <end position="81"/>
    </location>
</feature>
<keyword evidence="8" id="KW-1185">Reference proteome</keyword>
<dbReference type="RefSeq" id="WP_338239035.1">
    <property type="nucleotide sequence ID" value="NZ_BQKE01000003.1"/>
</dbReference>
<keyword evidence="4 6" id="KW-1133">Transmembrane helix</keyword>
<evidence type="ECO:0000256" key="3">
    <source>
        <dbReference type="ARBA" id="ARBA00022692"/>
    </source>
</evidence>
<dbReference type="GO" id="GO:0016020">
    <property type="term" value="C:membrane"/>
    <property type="evidence" value="ECO:0007669"/>
    <property type="project" value="UniProtKB-SubCell"/>
</dbReference>
<evidence type="ECO:0000256" key="1">
    <source>
        <dbReference type="ARBA" id="ARBA00004141"/>
    </source>
</evidence>
<dbReference type="PANTHER" id="PTHR21716:SF64">
    <property type="entry name" value="AI-2 TRANSPORT PROTEIN TQSA"/>
    <property type="match status" value="1"/>
</dbReference>
<dbReference type="InterPro" id="IPR002549">
    <property type="entry name" value="AI-2E-like"/>
</dbReference>